<keyword evidence="1" id="KW-1185">Reference proteome</keyword>
<evidence type="ECO:0000313" key="2">
    <source>
        <dbReference type="WBParaSite" id="jg16991"/>
    </source>
</evidence>
<accession>A0A915D8X6</accession>
<dbReference type="PANTHER" id="PTHR35373:SF3">
    <property type="entry name" value="ACTIVATOR OF HSP90 ATPASE HOMOLOG 1-LIKE PROTEIN"/>
    <property type="match status" value="1"/>
</dbReference>
<evidence type="ECO:0000313" key="1">
    <source>
        <dbReference type="Proteomes" id="UP000887574"/>
    </source>
</evidence>
<dbReference type="Proteomes" id="UP000887574">
    <property type="component" value="Unplaced"/>
</dbReference>
<name>A0A915D8X6_9BILA</name>
<dbReference type="AlphaFoldDB" id="A0A915D8X6"/>
<proteinExistence type="predicted"/>
<dbReference type="PANTHER" id="PTHR35373">
    <property type="entry name" value="PROTEIN CBG16894"/>
    <property type="match status" value="1"/>
</dbReference>
<reference evidence="2" key="1">
    <citation type="submission" date="2022-11" db="UniProtKB">
        <authorList>
            <consortium name="WormBaseParasite"/>
        </authorList>
    </citation>
    <scope>IDENTIFICATION</scope>
</reference>
<dbReference type="WBParaSite" id="jg16991">
    <property type="protein sequence ID" value="jg16991"/>
    <property type="gene ID" value="jg16991"/>
</dbReference>
<protein>
    <submittedName>
        <fullName evidence="2">Uncharacterized protein</fullName>
    </submittedName>
</protein>
<sequence>MSLTPVWWACDLHRHIQHKHFNVVIDTGTAIKKGFTVEDVAAFLNALATVCPASVENGFPKSYSQNTAVSSAFPPNPHVMPIIKPEKELHSEEKHPFMSSPLPNALFHLLHPTMKL</sequence>
<organism evidence="1 2">
    <name type="scientific">Ditylenchus dipsaci</name>
    <dbReference type="NCBI Taxonomy" id="166011"/>
    <lineage>
        <taxon>Eukaryota</taxon>
        <taxon>Metazoa</taxon>
        <taxon>Ecdysozoa</taxon>
        <taxon>Nematoda</taxon>
        <taxon>Chromadorea</taxon>
        <taxon>Rhabditida</taxon>
        <taxon>Tylenchina</taxon>
        <taxon>Tylenchomorpha</taxon>
        <taxon>Sphaerularioidea</taxon>
        <taxon>Anguinidae</taxon>
        <taxon>Anguininae</taxon>
        <taxon>Ditylenchus</taxon>
    </lineage>
</organism>